<organism evidence="6 7">
    <name type="scientific">Alteromonas lipolytica</name>
    <dbReference type="NCBI Taxonomy" id="1856405"/>
    <lineage>
        <taxon>Bacteria</taxon>
        <taxon>Pseudomonadati</taxon>
        <taxon>Pseudomonadota</taxon>
        <taxon>Gammaproteobacteria</taxon>
        <taxon>Alteromonadales</taxon>
        <taxon>Alteromonadaceae</taxon>
        <taxon>Alteromonas/Salinimonas group</taxon>
        <taxon>Alteromonas</taxon>
    </lineage>
</organism>
<sequence>MTIFLLCLLFVCVMPFLAKLPLAWAMQKAGGYDNKHPRAQQQGLTGFGARANAAHYNCFEAITYYAPAALAVLALGAVGSLHIYLAVAFVICRIVYLVCYWYDIDKLRSIMFVAGLGISVAMFATLF</sequence>
<dbReference type="InterPro" id="IPR001129">
    <property type="entry name" value="Membr-assoc_MAPEG"/>
</dbReference>
<gene>
    <name evidence="6" type="ORF">BFC17_06010</name>
</gene>
<evidence type="ECO:0008006" key="8">
    <source>
        <dbReference type="Google" id="ProtNLM"/>
    </source>
</evidence>
<keyword evidence="3 5" id="KW-1133">Transmembrane helix</keyword>
<evidence type="ECO:0000313" key="7">
    <source>
        <dbReference type="Proteomes" id="UP000176037"/>
    </source>
</evidence>
<proteinExistence type="predicted"/>
<evidence type="ECO:0000256" key="2">
    <source>
        <dbReference type="ARBA" id="ARBA00022692"/>
    </source>
</evidence>
<evidence type="ECO:0000256" key="1">
    <source>
        <dbReference type="ARBA" id="ARBA00004370"/>
    </source>
</evidence>
<comment type="caution">
    <text evidence="6">The sequence shown here is derived from an EMBL/GenBank/DDBJ whole genome shotgun (WGS) entry which is preliminary data.</text>
</comment>
<dbReference type="SUPFAM" id="SSF161084">
    <property type="entry name" value="MAPEG domain-like"/>
    <property type="match status" value="1"/>
</dbReference>
<dbReference type="STRING" id="1856405.BFC17_06010"/>
<feature type="transmembrane region" description="Helical" evidence="5">
    <location>
        <begin position="81"/>
        <end position="102"/>
    </location>
</feature>
<dbReference type="OrthoDB" id="513661at2"/>
<keyword evidence="2 5" id="KW-0812">Transmembrane</keyword>
<keyword evidence="7" id="KW-1185">Reference proteome</keyword>
<dbReference type="Gene3D" id="1.20.120.550">
    <property type="entry name" value="Membrane associated eicosanoid/glutathione metabolism-like domain"/>
    <property type="match status" value="1"/>
</dbReference>
<name>A0A1E8FA97_9ALTE</name>
<accession>A0A1E8FA97</accession>
<evidence type="ECO:0000256" key="4">
    <source>
        <dbReference type="ARBA" id="ARBA00023136"/>
    </source>
</evidence>
<dbReference type="GO" id="GO:0016020">
    <property type="term" value="C:membrane"/>
    <property type="evidence" value="ECO:0007669"/>
    <property type="project" value="UniProtKB-SubCell"/>
</dbReference>
<dbReference type="PANTHER" id="PTHR35371">
    <property type="entry name" value="INNER MEMBRANE PROTEIN"/>
    <property type="match status" value="1"/>
</dbReference>
<dbReference type="Pfam" id="PF01124">
    <property type="entry name" value="MAPEG"/>
    <property type="match status" value="1"/>
</dbReference>
<dbReference type="RefSeq" id="WP_070178234.1">
    <property type="nucleotide sequence ID" value="NZ_BMJR01000005.1"/>
</dbReference>
<evidence type="ECO:0000256" key="3">
    <source>
        <dbReference type="ARBA" id="ARBA00022989"/>
    </source>
</evidence>
<dbReference type="InterPro" id="IPR023352">
    <property type="entry name" value="MAPEG-like_dom_sf"/>
</dbReference>
<dbReference type="EMBL" id="MJIC01000016">
    <property type="protein sequence ID" value="OFI32706.1"/>
    <property type="molecule type" value="Genomic_DNA"/>
</dbReference>
<dbReference type="AlphaFoldDB" id="A0A1E8FA97"/>
<keyword evidence="4 5" id="KW-0472">Membrane</keyword>
<evidence type="ECO:0000256" key="5">
    <source>
        <dbReference type="SAM" id="Phobius"/>
    </source>
</evidence>
<dbReference type="Proteomes" id="UP000176037">
    <property type="component" value="Unassembled WGS sequence"/>
</dbReference>
<dbReference type="PANTHER" id="PTHR35371:SF1">
    <property type="entry name" value="BLR7753 PROTEIN"/>
    <property type="match status" value="1"/>
</dbReference>
<evidence type="ECO:0000313" key="6">
    <source>
        <dbReference type="EMBL" id="OFI32706.1"/>
    </source>
</evidence>
<protein>
    <recommendedName>
        <fullName evidence="8">MAPEG family protein</fullName>
    </recommendedName>
</protein>
<comment type="subcellular location">
    <subcellularLocation>
        <location evidence="1">Membrane</location>
    </subcellularLocation>
</comment>
<feature type="transmembrane region" description="Helical" evidence="5">
    <location>
        <begin position="109"/>
        <end position="126"/>
    </location>
</feature>
<reference evidence="6 7" key="1">
    <citation type="submission" date="2016-09" db="EMBL/GenBank/DDBJ databases">
        <title>Alteromonas lipolytica, a new species isolated from sea water.</title>
        <authorList>
            <person name="Wu Y.-H."/>
            <person name="Cheng H."/>
            <person name="Xu X.-W."/>
        </authorList>
    </citation>
    <scope>NUCLEOTIDE SEQUENCE [LARGE SCALE GENOMIC DNA]</scope>
    <source>
        <strain evidence="6 7">JW12</strain>
    </source>
</reference>